<name>A0A8S5MA89_9CAUD</name>
<dbReference type="EMBL" id="BK014859">
    <property type="protein sequence ID" value="DAD79158.1"/>
    <property type="molecule type" value="Genomic_DNA"/>
</dbReference>
<proteinExistence type="predicted"/>
<organism evidence="2">
    <name type="scientific">Siphoviridae sp. ctsDY37</name>
    <dbReference type="NCBI Taxonomy" id="2826483"/>
    <lineage>
        <taxon>Viruses</taxon>
        <taxon>Duplodnaviria</taxon>
        <taxon>Heunggongvirae</taxon>
        <taxon>Uroviricota</taxon>
        <taxon>Caudoviricetes</taxon>
    </lineage>
</organism>
<keyword evidence="1" id="KW-0472">Membrane</keyword>
<keyword evidence="1" id="KW-0812">Transmembrane</keyword>
<accession>A0A8S5MA89</accession>
<sequence>MFWGGLILGIMLGALVGMLTVALMIASKDKDEEDAKTYEVAENNLRKYYTRPFNDIKLDGFKTSLKTVIQGDIDFYKRMYDINKGAYYLGRIE</sequence>
<evidence type="ECO:0000256" key="1">
    <source>
        <dbReference type="SAM" id="Phobius"/>
    </source>
</evidence>
<feature type="transmembrane region" description="Helical" evidence="1">
    <location>
        <begin position="6"/>
        <end position="26"/>
    </location>
</feature>
<reference evidence="2" key="1">
    <citation type="journal article" date="2021" name="Proc. Natl. Acad. Sci. U.S.A.">
        <title>A Catalog of Tens of Thousands of Viruses from Human Metagenomes Reveals Hidden Associations with Chronic Diseases.</title>
        <authorList>
            <person name="Tisza M.J."/>
            <person name="Buck C.B."/>
        </authorList>
    </citation>
    <scope>NUCLEOTIDE SEQUENCE</scope>
    <source>
        <strain evidence="2">CtsDY37</strain>
    </source>
</reference>
<evidence type="ECO:0000313" key="2">
    <source>
        <dbReference type="EMBL" id="DAD79158.1"/>
    </source>
</evidence>
<protein>
    <submittedName>
        <fullName evidence="2">Uncharacterized protein</fullName>
    </submittedName>
</protein>
<keyword evidence="1" id="KW-1133">Transmembrane helix</keyword>